<dbReference type="EMBL" id="FNRL01000008">
    <property type="protein sequence ID" value="SEA51024.1"/>
    <property type="molecule type" value="Genomic_DNA"/>
</dbReference>
<dbReference type="Pfam" id="PF13361">
    <property type="entry name" value="UvrD_C"/>
    <property type="match status" value="1"/>
</dbReference>
<dbReference type="CDD" id="cd17920">
    <property type="entry name" value="DEXHc_RecQ"/>
    <property type="match status" value="1"/>
</dbReference>
<dbReference type="InterPro" id="IPR012337">
    <property type="entry name" value="RNaseH-like_sf"/>
</dbReference>
<feature type="binding site" evidence="10">
    <location>
        <begin position="1062"/>
        <end position="1069"/>
    </location>
    <ligand>
        <name>ATP</name>
        <dbReference type="ChEBI" id="CHEBI:30616"/>
    </ligand>
</feature>
<evidence type="ECO:0000256" key="9">
    <source>
        <dbReference type="ARBA" id="ARBA00034808"/>
    </source>
</evidence>
<evidence type="ECO:0000259" key="12">
    <source>
        <dbReference type="PROSITE" id="PS51194"/>
    </source>
</evidence>
<dbReference type="InterPro" id="IPR014017">
    <property type="entry name" value="DNA_helicase_UvrD-like_C"/>
</dbReference>
<comment type="catalytic activity">
    <reaction evidence="8">
        <text>Couples ATP hydrolysis with the unwinding of duplex DNA by translocating in the 3'-5' direction.</text>
        <dbReference type="EC" id="5.6.2.4"/>
    </reaction>
</comment>
<dbReference type="Pfam" id="PF00271">
    <property type="entry name" value="Helicase_C"/>
    <property type="match status" value="1"/>
</dbReference>
<dbReference type="PANTHER" id="PTHR13710:SF105">
    <property type="entry name" value="ATP-DEPENDENT DNA HELICASE Q1"/>
    <property type="match status" value="1"/>
</dbReference>
<dbReference type="GO" id="GO:0005524">
    <property type="term" value="F:ATP binding"/>
    <property type="evidence" value="ECO:0007669"/>
    <property type="project" value="UniProtKB-UniRule"/>
</dbReference>
<evidence type="ECO:0000256" key="8">
    <source>
        <dbReference type="ARBA" id="ARBA00034617"/>
    </source>
</evidence>
<dbReference type="GO" id="GO:0005694">
    <property type="term" value="C:chromosome"/>
    <property type="evidence" value="ECO:0007669"/>
    <property type="project" value="TreeGrafter"/>
</dbReference>
<evidence type="ECO:0000313" key="14">
    <source>
        <dbReference type="EMBL" id="SEA51024.1"/>
    </source>
</evidence>
<dbReference type="OrthoDB" id="9763310at2"/>
<evidence type="ECO:0000259" key="13">
    <source>
        <dbReference type="PROSITE" id="PS51198"/>
    </source>
</evidence>
<evidence type="ECO:0000256" key="7">
    <source>
        <dbReference type="ARBA" id="ARBA00023235"/>
    </source>
</evidence>
<evidence type="ECO:0000256" key="10">
    <source>
        <dbReference type="PROSITE-ProRule" id="PRU00560"/>
    </source>
</evidence>
<dbReference type="Gene3D" id="3.40.50.300">
    <property type="entry name" value="P-loop containing nucleotide triphosphate hydrolases"/>
    <property type="match status" value="5"/>
</dbReference>
<dbReference type="PROSITE" id="PS51192">
    <property type="entry name" value="HELICASE_ATP_BIND_1"/>
    <property type="match status" value="1"/>
</dbReference>
<keyword evidence="2 10" id="KW-0547">Nucleotide-binding</keyword>
<gene>
    <name evidence="14" type="ORF">SAMN05660909_02257</name>
</gene>
<dbReference type="InterPro" id="IPR027417">
    <property type="entry name" value="P-loop_NTPase"/>
</dbReference>
<dbReference type="Pfam" id="PF00270">
    <property type="entry name" value="DEAD"/>
    <property type="match status" value="1"/>
</dbReference>
<dbReference type="RefSeq" id="WP_089761606.1">
    <property type="nucleotide sequence ID" value="NZ_BKAT01000011.1"/>
</dbReference>
<dbReference type="InterPro" id="IPR027785">
    <property type="entry name" value="UvrD-like_helicase_C"/>
</dbReference>
<dbReference type="PROSITE" id="PS51198">
    <property type="entry name" value="UVRD_HELICASE_ATP_BIND"/>
    <property type="match status" value="1"/>
</dbReference>
<evidence type="ECO:0000256" key="6">
    <source>
        <dbReference type="ARBA" id="ARBA00023125"/>
    </source>
</evidence>
<evidence type="ECO:0000313" key="15">
    <source>
        <dbReference type="Proteomes" id="UP000199656"/>
    </source>
</evidence>
<evidence type="ECO:0000256" key="1">
    <source>
        <dbReference type="ARBA" id="ARBA00005446"/>
    </source>
</evidence>
<proteinExistence type="inferred from homology"/>
<evidence type="ECO:0000256" key="5">
    <source>
        <dbReference type="ARBA" id="ARBA00022840"/>
    </source>
</evidence>
<keyword evidence="5 10" id="KW-0067">ATP-binding</keyword>
<feature type="domain" description="Helicase ATP-binding" evidence="11">
    <location>
        <begin position="267"/>
        <end position="447"/>
    </location>
</feature>
<sequence>MRSIVFIDTEVNPATRKVTDIGAIKDNGAKFHAGSLTEFAHFIQDARYVAGHNIYRHDLRYIRTAVGNAAIIDTLYWSPLLFPAKPYHHLLKDEKLKDGEVNNPLTDAIKAKDLFYDEIHAFQGLDKNLQQVFYHLLKNREEFAAFFQFIDYIAPADRHVDKLIQEIFEGNICSAADLQQLIKDQPVELAYTLSLVHANSRYSITPPWVLYNFPAVARTMYLLRGQPCLKGCAYCNKALDPHLGLQQHFHHQTFRLYDGVPLQENAVRAAINRASLLAVFPTGGGKSITFQLPALMAGESVKGLTVIISPLQSLMKDQVDNLEKNSITDAVTINGLLDPVERAKSFERVEDGSASMLYISPESLRSKTIERLLLGRKIDRFVIDEAHCFSAWGQDFRVDYLYIGNFIRRLQELKGMEEPIPVSCFTATAKQNVIADIRNYFKEKLGLDLQLFRAGSGRKNLHFKVWYEEGENEKYQLLRNLIMDKQCSTIVYASRTKTTAQLAERLRKDNIPALNYHGQMEQREKIANQDAFMNGQVKVMVATSAFGMGVDKKDVEMVIHYEISDSLENYVQEAGRAGRDENLMAECHVLFSEGDLDKHFIMLNQTKLHLREIGQLWKAIKELTNYRPTVFTSPLELARKAGWDENVRDAETRVLTGVAALETAGYLERKQNMPRVFANSLMLRSAQEAIEQVNSSSRFNDKEREWAARILRNLFSSKRRQSSNSEEAESRIDYLSDRLGIKKEDVIRVVNLLREEKILADFKDLTVFIRNRENKNRSLSIVESYAALEKFLLPLFSEEEQLFHMKKLSEEATAAGVEEVGPGRIKTLLNLWSIRGWVKRQVQGHQGHQFLVQCMLPREMLMQKLDQQYDLSVFIVRYLFEKAAATLTQPVTGEELPVEFSVHELKTAYNQSNLFAAALSVQDIENVLFYLSRIESLKIEGGFLVLYNRLSIERLKDNRQRYKQDDYKKLNQFYEGKRQQIHIVGEYARRMMEDPTGAQQFVEDYFNMNYASFLQNYFKGSRQEEIKRSLTPARYRQLIGTLSPAQLEILDDSKSSCIVVAAGPGSGKTKLLVHKLASLVLMEDVKHDQLLMVTFSRAAATEFKQRLTTLLYGAARFIEIKTFHSYCFDLLGKVGTLEKAGQVISETVEKIKSGEVEASRITKAVLVIDEAQDMDKDEFALIEALLERNEDMRVIAVGDDDQNIYAFRGSSPRYMKQLGERPGAAKYELLDNYRSRSNLVAFANAFAGTMKDRLKKHDLKAHSQDEGVLRITRYKDQDLIVPLVNDILTAGLSGTTCVLTSTNEEAMQVTGLLLKNNMPARLIQENEGFGLPNLAEIRFFMSCLPEAGTDYTISEVAWVTAKQALVEHYGRSMHCEICLSVIRSFEMAHPREKYRSDLEVFLKESALGDFYKEGELILVSTIHKAKGKEFDNTFLLVDGIRTVTEDVRRQLFVGLTRSRRFLSIHTNSDVFNGITAGSPLFCDDDRSYLSPPEVVWNLTYKDVHLDFFISEQRALSALVSGDELEICDGGCRVPGGRQVLRFSNKCRERLAELYSKGYTLKHARVNFMVYWKKEEEMFLILLPELLLERNK</sequence>
<dbReference type="SMART" id="SM00490">
    <property type="entry name" value="HELICc"/>
    <property type="match status" value="1"/>
</dbReference>
<dbReference type="GO" id="GO:0016787">
    <property type="term" value="F:hydrolase activity"/>
    <property type="evidence" value="ECO:0007669"/>
    <property type="project" value="UniProtKB-UniRule"/>
</dbReference>
<dbReference type="GO" id="GO:0006310">
    <property type="term" value="P:DNA recombination"/>
    <property type="evidence" value="ECO:0007669"/>
    <property type="project" value="InterPro"/>
</dbReference>
<dbReference type="GO" id="GO:0043138">
    <property type="term" value="F:3'-5' DNA helicase activity"/>
    <property type="evidence" value="ECO:0007669"/>
    <property type="project" value="UniProtKB-EC"/>
</dbReference>
<dbReference type="InterPro" id="IPR011545">
    <property type="entry name" value="DEAD/DEAH_box_helicase_dom"/>
</dbReference>
<dbReference type="InterPro" id="IPR014016">
    <property type="entry name" value="UvrD-like_ATP-bd"/>
</dbReference>
<dbReference type="EC" id="5.6.2.4" evidence="9"/>
<dbReference type="Pfam" id="PF13538">
    <property type="entry name" value="UvrD_C_2"/>
    <property type="match status" value="1"/>
</dbReference>
<evidence type="ECO:0000256" key="4">
    <source>
        <dbReference type="ARBA" id="ARBA00022806"/>
    </source>
</evidence>
<dbReference type="PANTHER" id="PTHR13710">
    <property type="entry name" value="DNA HELICASE RECQ FAMILY MEMBER"/>
    <property type="match status" value="1"/>
</dbReference>
<feature type="domain" description="UvrD-like helicase ATP-binding" evidence="13">
    <location>
        <begin position="1041"/>
        <end position="1373"/>
    </location>
</feature>
<dbReference type="Proteomes" id="UP000199656">
    <property type="component" value="Unassembled WGS sequence"/>
</dbReference>
<protein>
    <recommendedName>
        <fullName evidence="9">DNA 3'-5' helicase</fullName>
        <ecNumber evidence="9">5.6.2.4</ecNumber>
    </recommendedName>
</protein>
<dbReference type="InterPro" id="IPR004589">
    <property type="entry name" value="DNA_helicase_ATP-dep_RecQ"/>
</dbReference>
<dbReference type="PROSITE" id="PS51194">
    <property type="entry name" value="HELICASE_CTER"/>
    <property type="match status" value="1"/>
</dbReference>
<feature type="domain" description="Helicase C-terminal" evidence="12">
    <location>
        <begin position="477"/>
        <end position="624"/>
    </location>
</feature>
<evidence type="ECO:0000256" key="2">
    <source>
        <dbReference type="ARBA" id="ARBA00022741"/>
    </source>
</evidence>
<dbReference type="InterPro" id="IPR001650">
    <property type="entry name" value="Helicase_C-like"/>
</dbReference>
<keyword evidence="7" id="KW-0413">Isomerase</keyword>
<keyword evidence="15" id="KW-1185">Reference proteome</keyword>
<comment type="similarity">
    <text evidence="1">Belongs to the helicase family. RecQ subfamily.</text>
</comment>
<dbReference type="CDD" id="cd17932">
    <property type="entry name" value="DEXQc_UvrD"/>
    <property type="match status" value="1"/>
</dbReference>
<keyword evidence="3 10" id="KW-0378">Hydrolase</keyword>
<dbReference type="SUPFAM" id="SSF52540">
    <property type="entry name" value="P-loop containing nucleoside triphosphate hydrolases"/>
    <property type="match status" value="2"/>
</dbReference>
<keyword evidence="6" id="KW-0238">DNA-binding</keyword>
<dbReference type="Pfam" id="PF13245">
    <property type="entry name" value="AAA_19"/>
    <property type="match status" value="1"/>
</dbReference>
<dbReference type="NCBIfam" id="TIGR00614">
    <property type="entry name" value="recQ_fam"/>
    <property type="match status" value="1"/>
</dbReference>
<keyword evidence="4 10" id="KW-0347">Helicase</keyword>
<evidence type="ECO:0000256" key="3">
    <source>
        <dbReference type="ARBA" id="ARBA00022801"/>
    </source>
</evidence>
<accession>A0A1H4BSE9</accession>
<dbReference type="GO" id="GO:0009378">
    <property type="term" value="F:four-way junction helicase activity"/>
    <property type="evidence" value="ECO:0007669"/>
    <property type="project" value="TreeGrafter"/>
</dbReference>
<organism evidence="14 15">
    <name type="scientific">Chitinophaga terrae</name>
    <name type="common">ex Kim and Jung 2007</name>
    <dbReference type="NCBI Taxonomy" id="408074"/>
    <lineage>
        <taxon>Bacteria</taxon>
        <taxon>Pseudomonadati</taxon>
        <taxon>Bacteroidota</taxon>
        <taxon>Chitinophagia</taxon>
        <taxon>Chitinophagales</taxon>
        <taxon>Chitinophagaceae</taxon>
        <taxon>Chitinophaga</taxon>
    </lineage>
</organism>
<reference evidence="15" key="1">
    <citation type="submission" date="2016-10" db="EMBL/GenBank/DDBJ databases">
        <authorList>
            <person name="Varghese N."/>
            <person name="Submissions S."/>
        </authorList>
    </citation>
    <scope>NUCLEOTIDE SEQUENCE [LARGE SCALE GENOMIC DNA]</scope>
    <source>
        <strain evidence="15">DSM 23920</strain>
    </source>
</reference>
<dbReference type="CDD" id="cd18809">
    <property type="entry name" value="SF1_C_RecD"/>
    <property type="match status" value="1"/>
</dbReference>
<dbReference type="GO" id="GO:0006281">
    <property type="term" value="P:DNA repair"/>
    <property type="evidence" value="ECO:0007669"/>
    <property type="project" value="TreeGrafter"/>
</dbReference>
<dbReference type="SMART" id="SM00487">
    <property type="entry name" value="DEXDc"/>
    <property type="match status" value="1"/>
</dbReference>
<dbReference type="GO" id="GO:0005737">
    <property type="term" value="C:cytoplasm"/>
    <property type="evidence" value="ECO:0007669"/>
    <property type="project" value="TreeGrafter"/>
</dbReference>
<dbReference type="InterPro" id="IPR014001">
    <property type="entry name" value="Helicase_ATP-bd"/>
</dbReference>
<evidence type="ECO:0000259" key="11">
    <source>
        <dbReference type="PROSITE" id="PS51192"/>
    </source>
</evidence>
<dbReference type="SUPFAM" id="SSF53098">
    <property type="entry name" value="Ribonuclease H-like"/>
    <property type="match status" value="1"/>
</dbReference>
<dbReference type="GO" id="GO:0003677">
    <property type="term" value="F:DNA binding"/>
    <property type="evidence" value="ECO:0007669"/>
    <property type="project" value="UniProtKB-KW"/>
</dbReference>
<dbReference type="STRING" id="408074.SAMN05660909_02257"/>
<name>A0A1H4BSE9_9BACT</name>